<dbReference type="EMBL" id="AMQN01001850">
    <property type="status" value="NOT_ANNOTATED_CDS"/>
    <property type="molecule type" value="Genomic_DNA"/>
</dbReference>
<dbReference type="EMBL" id="KB306105">
    <property type="protein sequence ID" value="ELU00171.1"/>
    <property type="molecule type" value="Genomic_DNA"/>
</dbReference>
<dbReference type="InterPro" id="IPR023561">
    <property type="entry name" value="Carbonic_anhydrase_a-class"/>
</dbReference>
<protein>
    <recommendedName>
        <fullName evidence="3">Alpha-carbonic anhydrase domain-containing protein</fullName>
    </recommendedName>
</protein>
<dbReference type="FunCoup" id="R7UAK2">
    <property type="interactions" value="68"/>
</dbReference>
<dbReference type="InterPro" id="IPR001148">
    <property type="entry name" value="CA_dom"/>
</dbReference>
<name>R7UAK2_CAPTE</name>
<dbReference type="EnsemblMetazoa" id="CapteT169831">
    <property type="protein sequence ID" value="CapteP169831"/>
    <property type="gene ID" value="CapteG169831"/>
</dbReference>
<keyword evidence="6" id="KW-1185">Reference proteome</keyword>
<proteinExistence type="inferred from homology"/>
<dbReference type="PANTHER" id="PTHR18952">
    <property type="entry name" value="CARBONIC ANHYDRASE"/>
    <property type="match status" value="1"/>
</dbReference>
<evidence type="ECO:0000313" key="5">
    <source>
        <dbReference type="EnsemblMetazoa" id="CapteP169831"/>
    </source>
</evidence>
<feature type="chain" id="PRO_5008787818" description="Alpha-carbonic anhydrase domain-containing protein" evidence="2">
    <location>
        <begin position="18"/>
        <end position="374"/>
    </location>
</feature>
<dbReference type="GO" id="GO:0004089">
    <property type="term" value="F:carbonate dehydratase activity"/>
    <property type="evidence" value="ECO:0007669"/>
    <property type="project" value="InterPro"/>
</dbReference>
<reference evidence="6" key="1">
    <citation type="submission" date="2012-12" db="EMBL/GenBank/DDBJ databases">
        <authorList>
            <person name="Hellsten U."/>
            <person name="Grimwood J."/>
            <person name="Chapman J.A."/>
            <person name="Shapiro H."/>
            <person name="Aerts A."/>
            <person name="Otillar R.P."/>
            <person name="Terry A.Y."/>
            <person name="Boore J.L."/>
            <person name="Simakov O."/>
            <person name="Marletaz F."/>
            <person name="Cho S.-J."/>
            <person name="Edsinger-Gonzales E."/>
            <person name="Havlak P."/>
            <person name="Kuo D.-H."/>
            <person name="Larsson T."/>
            <person name="Lv J."/>
            <person name="Arendt D."/>
            <person name="Savage R."/>
            <person name="Osoegawa K."/>
            <person name="de Jong P."/>
            <person name="Lindberg D.R."/>
            <person name="Seaver E.C."/>
            <person name="Weisblat D.A."/>
            <person name="Putnam N.H."/>
            <person name="Grigoriev I.V."/>
            <person name="Rokhsar D.S."/>
        </authorList>
    </citation>
    <scope>NUCLEOTIDE SEQUENCE</scope>
    <source>
        <strain evidence="6">I ESC-2004</strain>
    </source>
</reference>
<dbReference type="PANTHER" id="PTHR18952:SF208">
    <property type="entry name" value="CARBONIC ANHYDRASE XA-RELATED"/>
    <property type="match status" value="1"/>
</dbReference>
<keyword evidence="2" id="KW-0732">Signal</keyword>
<sequence length="374" mass="42095">MVIVFAFLVPGFCTTWSEWWSYEGISGPDFWGHLNTAWSLCYKGKKQSPINIDPRNILFDPTLKHLHVEKHRVSGTLMNTGHDLKLVLDEPSSHAVYISEGPYTYVYLVREIILHFGSVDSIGSEHTIDDASYPAEIQIIGYNADLYGNMTQAVTSPNGIAVIALLAQVGKRPNREFDLIAQSIRDVRYKGEQVRIRHLSISGMIPETKEYITYDGSLTQPGCHETVTWVIMNKPIYITHEHLRELRGVMQGDEANNKTTMENNCRPTMPVHQRPIRTNINFESSSKSCTMERQMHYQVGHATPPSNRLSNQPLATPVTTTTLDFIKALRLQESKATKAELNSTNTAHRICSVAANVLFVCLLFTQTETILASC</sequence>
<dbReference type="Gene3D" id="3.10.200.10">
    <property type="entry name" value="Alpha carbonic anhydrase"/>
    <property type="match status" value="1"/>
</dbReference>
<dbReference type="OMA" id="MYYQANT"/>
<feature type="domain" description="Alpha-carbonic anhydrase" evidence="3">
    <location>
        <begin position="18"/>
        <end position="280"/>
    </location>
</feature>
<dbReference type="OrthoDB" id="5978072at2759"/>
<reference evidence="4 6" key="2">
    <citation type="journal article" date="2013" name="Nature">
        <title>Insights into bilaterian evolution from three spiralian genomes.</title>
        <authorList>
            <person name="Simakov O."/>
            <person name="Marletaz F."/>
            <person name="Cho S.J."/>
            <person name="Edsinger-Gonzales E."/>
            <person name="Havlak P."/>
            <person name="Hellsten U."/>
            <person name="Kuo D.H."/>
            <person name="Larsson T."/>
            <person name="Lv J."/>
            <person name="Arendt D."/>
            <person name="Savage R."/>
            <person name="Osoegawa K."/>
            <person name="de Jong P."/>
            <person name="Grimwood J."/>
            <person name="Chapman J.A."/>
            <person name="Shapiro H."/>
            <person name="Aerts A."/>
            <person name="Otillar R.P."/>
            <person name="Terry A.Y."/>
            <person name="Boore J.L."/>
            <person name="Grigoriev I.V."/>
            <person name="Lindberg D.R."/>
            <person name="Seaver E.C."/>
            <person name="Weisblat D.A."/>
            <person name="Putnam N.H."/>
            <person name="Rokhsar D.S."/>
        </authorList>
    </citation>
    <scope>NUCLEOTIDE SEQUENCE</scope>
    <source>
        <strain evidence="4 6">I ESC-2004</strain>
    </source>
</reference>
<feature type="signal peptide" evidence="2">
    <location>
        <begin position="1"/>
        <end position="17"/>
    </location>
</feature>
<dbReference type="AlphaFoldDB" id="R7UAK2"/>
<reference evidence="5" key="3">
    <citation type="submission" date="2015-06" db="UniProtKB">
        <authorList>
            <consortium name="EnsemblMetazoa"/>
        </authorList>
    </citation>
    <scope>IDENTIFICATION</scope>
</reference>
<evidence type="ECO:0000313" key="4">
    <source>
        <dbReference type="EMBL" id="ELU00171.1"/>
    </source>
</evidence>
<dbReference type="SMART" id="SM01057">
    <property type="entry name" value="Carb_anhydrase"/>
    <property type="match status" value="1"/>
</dbReference>
<dbReference type="GO" id="GO:0008270">
    <property type="term" value="F:zinc ion binding"/>
    <property type="evidence" value="ECO:0007669"/>
    <property type="project" value="InterPro"/>
</dbReference>
<evidence type="ECO:0000256" key="1">
    <source>
        <dbReference type="ARBA" id="ARBA00010718"/>
    </source>
</evidence>
<gene>
    <name evidence="4" type="ORF">CAPTEDRAFT_169831</name>
</gene>
<dbReference type="Proteomes" id="UP000014760">
    <property type="component" value="Unassembled WGS sequence"/>
</dbReference>
<dbReference type="GO" id="GO:0006730">
    <property type="term" value="P:one-carbon metabolic process"/>
    <property type="evidence" value="ECO:0007669"/>
    <property type="project" value="TreeGrafter"/>
</dbReference>
<organism evidence="4">
    <name type="scientific">Capitella teleta</name>
    <name type="common">Polychaete worm</name>
    <dbReference type="NCBI Taxonomy" id="283909"/>
    <lineage>
        <taxon>Eukaryota</taxon>
        <taxon>Metazoa</taxon>
        <taxon>Spiralia</taxon>
        <taxon>Lophotrochozoa</taxon>
        <taxon>Annelida</taxon>
        <taxon>Polychaeta</taxon>
        <taxon>Sedentaria</taxon>
        <taxon>Scolecida</taxon>
        <taxon>Capitellidae</taxon>
        <taxon>Capitella</taxon>
    </lineage>
</organism>
<dbReference type="HOGENOM" id="CLU_039326_7_1_1"/>
<dbReference type="SUPFAM" id="SSF51069">
    <property type="entry name" value="Carbonic anhydrase"/>
    <property type="match status" value="1"/>
</dbReference>
<accession>R7UAK2</accession>
<evidence type="ECO:0000313" key="6">
    <source>
        <dbReference type="Proteomes" id="UP000014760"/>
    </source>
</evidence>
<evidence type="ECO:0000256" key="2">
    <source>
        <dbReference type="SAM" id="SignalP"/>
    </source>
</evidence>
<dbReference type="STRING" id="283909.R7UAK2"/>
<dbReference type="Pfam" id="PF00194">
    <property type="entry name" value="Carb_anhydrase"/>
    <property type="match status" value="1"/>
</dbReference>
<dbReference type="PROSITE" id="PS51144">
    <property type="entry name" value="ALPHA_CA_2"/>
    <property type="match status" value="1"/>
</dbReference>
<comment type="similarity">
    <text evidence="1">Belongs to the alpha-carbonic anhydrase family.</text>
</comment>
<dbReference type="InterPro" id="IPR036398">
    <property type="entry name" value="CA_dom_sf"/>
</dbReference>
<evidence type="ECO:0000259" key="3">
    <source>
        <dbReference type="PROSITE" id="PS51144"/>
    </source>
</evidence>